<keyword evidence="3" id="KW-0378">Hydrolase</keyword>
<feature type="domain" description="GH10" evidence="7">
    <location>
        <begin position="223"/>
        <end position="499"/>
    </location>
</feature>
<dbReference type="InterPro" id="IPR003305">
    <property type="entry name" value="CenC_carb-bd"/>
</dbReference>
<proteinExistence type="inferred from homology"/>
<dbReference type="Pfam" id="PF00331">
    <property type="entry name" value="Glyco_hydro_10"/>
    <property type="match status" value="1"/>
</dbReference>
<sequence>MYFVVVLVAYQLLVGRGVGQELLQNGGYESLMEHWECWNPLRCSISLRKHSGAYAMQVENRWNSWEGPYQFVNVSRAHTYHVSGYIRLLNDEGNGQTVRLEIDFEYLNDTHRFSVPAGHSGARASDGWIYLSGSFTVPKEEPVTTRLSFTGPDPRVDFLVDDASLVVVQDNLTNVDPEISRVRKSDINIRVTTPSNVNKSSVKIRIVQRSKLFPFGTAVAAWAYNNPSMGAYRDFIHQHFNWAAPDSALTWAVVEPQRGKKNYEPAINVINGLRTHGIKVRGQSLVWSVEEFVQDWVKRLHGDEAAASRPRPLGGGHEHNTLEHWDVNNENLHGQWFQNQLHDPSYNLELFRIAHVIDPHVKLFLNDYDVVASGASTRDYLQQALEFKMSNVSLYGLGVQCHFAEEEEPSIFVIKERLDILAQAGLPIWITALDVQAEDENRRANFYEKALTALYSHPAVEGILLSGFWDKAHQRGGVAALAVGDNLKLTAAGKRVLDLYENRWMTDVTHALSAAGSQFTIRGFHGDYDLYVYYEDRELVNLRQTFLAGDVALLRQCRRGDVSSSVRGH</sequence>
<dbReference type="InterPro" id="IPR008979">
    <property type="entry name" value="Galactose-bd-like_sf"/>
</dbReference>
<feature type="signal peptide" evidence="6">
    <location>
        <begin position="1"/>
        <end position="19"/>
    </location>
</feature>
<dbReference type="AlphaFoldDB" id="A0A2T7NYY1"/>
<evidence type="ECO:0000256" key="6">
    <source>
        <dbReference type="SAM" id="SignalP"/>
    </source>
</evidence>
<dbReference type="SMART" id="SM00633">
    <property type="entry name" value="Glyco_10"/>
    <property type="match status" value="1"/>
</dbReference>
<organism evidence="8 9">
    <name type="scientific">Pomacea canaliculata</name>
    <name type="common">Golden apple snail</name>
    <dbReference type="NCBI Taxonomy" id="400727"/>
    <lineage>
        <taxon>Eukaryota</taxon>
        <taxon>Metazoa</taxon>
        <taxon>Spiralia</taxon>
        <taxon>Lophotrochozoa</taxon>
        <taxon>Mollusca</taxon>
        <taxon>Gastropoda</taxon>
        <taxon>Caenogastropoda</taxon>
        <taxon>Architaenioglossa</taxon>
        <taxon>Ampullarioidea</taxon>
        <taxon>Ampullariidae</taxon>
        <taxon>Pomacea</taxon>
    </lineage>
</organism>
<feature type="chain" id="PRO_5015692691" description="GH10 domain-containing protein" evidence="6">
    <location>
        <begin position="20"/>
        <end position="569"/>
    </location>
</feature>
<dbReference type="Gene3D" id="2.60.120.260">
    <property type="entry name" value="Galactose-binding domain-like"/>
    <property type="match status" value="1"/>
</dbReference>
<evidence type="ECO:0000313" key="8">
    <source>
        <dbReference type="EMBL" id="PVD26372.1"/>
    </source>
</evidence>
<comment type="caution">
    <text evidence="8">The sequence shown here is derived from an EMBL/GenBank/DDBJ whole genome shotgun (WGS) entry which is preliminary data.</text>
</comment>
<dbReference type="Proteomes" id="UP000245119">
    <property type="component" value="Linkage Group LG8"/>
</dbReference>
<dbReference type="Pfam" id="PF02018">
    <property type="entry name" value="CBM_4_9"/>
    <property type="match status" value="1"/>
</dbReference>
<dbReference type="PANTHER" id="PTHR31490:SF1">
    <property type="entry name" value="ENDO-1,4-BETA-XYLANASE 1"/>
    <property type="match status" value="1"/>
</dbReference>
<dbReference type="InterPro" id="IPR044846">
    <property type="entry name" value="GH10"/>
</dbReference>
<dbReference type="InterPro" id="IPR001000">
    <property type="entry name" value="GH10_dom"/>
</dbReference>
<protein>
    <recommendedName>
        <fullName evidence="7">GH10 domain-containing protein</fullName>
    </recommendedName>
</protein>
<gene>
    <name evidence="8" type="ORF">C0Q70_14046</name>
</gene>
<evidence type="ECO:0000256" key="3">
    <source>
        <dbReference type="ARBA" id="ARBA00022801"/>
    </source>
</evidence>
<reference evidence="8 9" key="1">
    <citation type="submission" date="2018-04" db="EMBL/GenBank/DDBJ databases">
        <title>The genome of golden apple snail Pomacea canaliculata provides insight into stress tolerance and invasive adaptation.</title>
        <authorList>
            <person name="Liu C."/>
            <person name="Liu B."/>
            <person name="Ren Y."/>
            <person name="Zhang Y."/>
            <person name="Wang H."/>
            <person name="Li S."/>
            <person name="Jiang F."/>
            <person name="Yin L."/>
            <person name="Zhang G."/>
            <person name="Qian W."/>
            <person name="Fan W."/>
        </authorList>
    </citation>
    <scope>NUCLEOTIDE SEQUENCE [LARGE SCALE GENOMIC DNA]</scope>
    <source>
        <strain evidence="8">SZHN2017</strain>
        <tissue evidence="8">Muscle</tissue>
    </source>
</reference>
<keyword evidence="9" id="KW-1185">Reference proteome</keyword>
<dbReference type="SUPFAM" id="SSF51445">
    <property type="entry name" value="(Trans)glycosidases"/>
    <property type="match status" value="1"/>
</dbReference>
<evidence type="ECO:0000256" key="2">
    <source>
        <dbReference type="ARBA" id="ARBA00022737"/>
    </source>
</evidence>
<dbReference type="PROSITE" id="PS51760">
    <property type="entry name" value="GH10_2"/>
    <property type="match status" value="1"/>
</dbReference>
<comment type="similarity">
    <text evidence="1">Belongs to the glycosyl hydrolase 10 (cellulase F) family.</text>
</comment>
<dbReference type="GO" id="GO:0000272">
    <property type="term" value="P:polysaccharide catabolic process"/>
    <property type="evidence" value="ECO:0007669"/>
    <property type="project" value="UniProtKB-KW"/>
</dbReference>
<evidence type="ECO:0000256" key="4">
    <source>
        <dbReference type="ARBA" id="ARBA00023277"/>
    </source>
</evidence>
<evidence type="ECO:0000259" key="7">
    <source>
        <dbReference type="PROSITE" id="PS51760"/>
    </source>
</evidence>
<name>A0A2T7NYY1_POMCA</name>
<keyword evidence="6" id="KW-0732">Signal</keyword>
<dbReference type="Gene3D" id="3.20.20.80">
    <property type="entry name" value="Glycosidases"/>
    <property type="match status" value="1"/>
</dbReference>
<dbReference type="OrthoDB" id="1719965at2759"/>
<keyword evidence="5" id="KW-0624">Polysaccharide degradation</keyword>
<dbReference type="SUPFAM" id="SSF49785">
    <property type="entry name" value="Galactose-binding domain-like"/>
    <property type="match status" value="1"/>
</dbReference>
<keyword evidence="4" id="KW-0119">Carbohydrate metabolism</keyword>
<dbReference type="GO" id="GO:0031176">
    <property type="term" value="F:endo-1,4-beta-xylanase activity"/>
    <property type="evidence" value="ECO:0007669"/>
    <property type="project" value="UniProtKB-ARBA"/>
</dbReference>
<evidence type="ECO:0000256" key="5">
    <source>
        <dbReference type="ARBA" id="ARBA00023326"/>
    </source>
</evidence>
<dbReference type="PANTHER" id="PTHR31490">
    <property type="entry name" value="GLYCOSYL HYDROLASE"/>
    <property type="match status" value="1"/>
</dbReference>
<dbReference type="EMBL" id="PZQS01000008">
    <property type="protein sequence ID" value="PVD26372.1"/>
    <property type="molecule type" value="Genomic_DNA"/>
</dbReference>
<evidence type="ECO:0000256" key="1">
    <source>
        <dbReference type="ARBA" id="ARBA00007495"/>
    </source>
</evidence>
<evidence type="ECO:0000313" key="9">
    <source>
        <dbReference type="Proteomes" id="UP000245119"/>
    </source>
</evidence>
<accession>A0A2T7NYY1</accession>
<dbReference type="InterPro" id="IPR017853">
    <property type="entry name" value="GH"/>
</dbReference>
<keyword evidence="2" id="KW-0677">Repeat</keyword>